<keyword evidence="4" id="KW-1185">Reference proteome</keyword>
<dbReference type="Gramene" id="TVU05833">
    <property type="protein sequence ID" value="TVU05833"/>
    <property type="gene ID" value="EJB05_49017"/>
</dbReference>
<evidence type="ECO:0000313" key="3">
    <source>
        <dbReference type="EMBL" id="TVU05833.1"/>
    </source>
</evidence>
<dbReference type="EMBL" id="RWGY01000051">
    <property type="protein sequence ID" value="TVU05833.1"/>
    <property type="molecule type" value="Genomic_DNA"/>
</dbReference>
<dbReference type="AlphaFoldDB" id="A0A5J9T379"/>
<dbReference type="PANTHER" id="PTHR47072">
    <property type="match status" value="1"/>
</dbReference>
<name>A0A5J9T379_9POAL</name>
<dbReference type="PANTHER" id="PTHR47072:SF1">
    <property type="entry name" value="OS09G0122200 PROTEIN"/>
    <property type="match status" value="1"/>
</dbReference>
<feature type="domain" description="Myb/SANT-like" evidence="2">
    <location>
        <begin position="55"/>
        <end position="148"/>
    </location>
</feature>
<dbReference type="InterPro" id="IPR024752">
    <property type="entry name" value="Myb/SANT-like_dom"/>
</dbReference>
<organism evidence="3 4">
    <name type="scientific">Eragrostis curvula</name>
    <name type="common">weeping love grass</name>
    <dbReference type="NCBI Taxonomy" id="38414"/>
    <lineage>
        <taxon>Eukaryota</taxon>
        <taxon>Viridiplantae</taxon>
        <taxon>Streptophyta</taxon>
        <taxon>Embryophyta</taxon>
        <taxon>Tracheophyta</taxon>
        <taxon>Spermatophyta</taxon>
        <taxon>Magnoliopsida</taxon>
        <taxon>Liliopsida</taxon>
        <taxon>Poales</taxon>
        <taxon>Poaceae</taxon>
        <taxon>PACMAD clade</taxon>
        <taxon>Chloridoideae</taxon>
        <taxon>Eragrostideae</taxon>
        <taxon>Eragrostidinae</taxon>
        <taxon>Eragrostis</taxon>
    </lineage>
</organism>
<dbReference type="OrthoDB" id="683390at2759"/>
<dbReference type="Proteomes" id="UP000324897">
    <property type="component" value="Unassembled WGS sequence"/>
</dbReference>
<feature type="region of interest" description="Disordered" evidence="1">
    <location>
        <begin position="1"/>
        <end position="53"/>
    </location>
</feature>
<protein>
    <recommendedName>
        <fullName evidence="2">Myb/SANT-like domain-containing protein</fullName>
    </recommendedName>
</protein>
<reference evidence="3 4" key="1">
    <citation type="journal article" date="2019" name="Sci. Rep.">
        <title>A high-quality genome of Eragrostis curvula grass provides insights into Poaceae evolution and supports new strategies to enhance forage quality.</title>
        <authorList>
            <person name="Carballo J."/>
            <person name="Santos B.A.C.M."/>
            <person name="Zappacosta D."/>
            <person name="Garbus I."/>
            <person name="Selva J.P."/>
            <person name="Gallo C.A."/>
            <person name="Diaz A."/>
            <person name="Albertini E."/>
            <person name="Caccamo M."/>
            <person name="Echenique V."/>
        </authorList>
    </citation>
    <scope>NUCLEOTIDE SEQUENCE [LARGE SCALE GENOMIC DNA]</scope>
    <source>
        <strain evidence="4">cv. Victoria</strain>
        <tissue evidence="3">Leaf</tissue>
    </source>
</reference>
<dbReference type="Pfam" id="PF12776">
    <property type="entry name" value="Myb_DNA-bind_3"/>
    <property type="match status" value="1"/>
</dbReference>
<evidence type="ECO:0000256" key="1">
    <source>
        <dbReference type="SAM" id="MobiDB-lite"/>
    </source>
</evidence>
<gene>
    <name evidence="3" type="ORF">EJB05_49017</name>
</gene>
<accession>A0A5J9T379</accession>
<feature type="compositionally biased region" description="Polar residues" evidence="1">
    <location>
        <begin position="39"/>
        <end position="50"/>
    </location>
</feature>
<evidence type="ECO:0000259" key="2">
    <source>
        <dbReference type="Pfam" id="PF12776"/>
    </source>
</evidence>
<sequence length="268" mass="30081">MPSKGRFQKNMAEHGSAEGGSRHPQSQGLADVDGEHGSTEPSQENVNSGGTKRAKWSHQAKLCLIELLRDYDVLGFRTNNSWSKEAWNNIVSRLNAKLGTSDTLYQAKQKEQDLKKDFRVVKDLVDQSGFGWDNERNMVHAPENVWASFAARKENEAALSWRTKSFPYYNDLFKLYVGRYAEGRTRHGMDHYASKSKNASVPSAEAASVPDTPSPILNGLDESALQFPFDEELEEGNLEFSQRPASSHVHQMEISCMNSNHLCMAKVE</sequence>
<evidence type="ECO:0000313" key="4">
    <source>
        <dbReference type="Proteomes" id="UP000324897"/>
    </source>
</evidence>
<comment type="caution">
    <text evidence="3">The sequence shown here is derived from an EMBL/GenBank/DDBJ whole genome shotgun (WGS) entry which is preliminary data.</text>
</comment>
<proteinExistence type="predicted"/>